<dbReference type="KEGG" id="nod:FOH10_18050"/>
<dbReference type="GO" id="GO:0051537">
    <property type="term" value="F:2 iron, 2 sulfur cluster binding"/>
    <property type="evidence" value="ECO:0007669"/>
    <property type="project" value="InterPro"/>
</dbReference>
<accession>A0A516NXE5</accession>
<dbReference type="EMBL" id="CP041695">
    <property type="protein sequence ID" value="QDP83575.1"/>
    <property type="molecule type" value="Genomic_DNA"/>
</dbReference>
<organism evidence="4 5">
    <name type="scientific">Nocardia otitidiscaviarum</name>
    <dbReference type="NCBI Taxonomy" id="1823"/>
    <lineage>
        <taxon>Bacteria</taxon>
        <taxon>Bacillati</taxon>
        <taxon>Actinomycetota</taxon>
        <taxon>Actinomycetes</taxon>
        <taxon>Mycobacteriales</taxon>
        <taxon>Nocardiaceae</taxon>
        <taxon>Nocardia</taxon>
    </lineage>
</organism>
<keyword evidence="2" id="KW-0472">Membrane</keyword>
<feature type="compositionally biased region" description="Low complexity" evidence="1">
    <location>
        <begin position="140"/>
        <end position="151"/>
    </location>
</feature>
<evidence type="ECO:0000256" key="1">
    <source>
        <dbReference type="SAM" id="MobiDB-lite"/>
    </source>
</evidence>
<feature type="transmembrane region" description="Helical" evidence="2">
    <location>
        <begin position="15"/>
        <end position="34"/>
    </location>
</feature>
<keyword evidence="2" id="KW-1133">Transmembrane helix</keyword>
<feature type="region of interest" description="Disordered" evidence="1">
    <location>
        <begin position="140"/>
        <end position="160"/>
    </location>
</feature>
<evidence type="ECO:0000313" key="5">
    <source>
        <dbReference type="Proteomes" id="UP000317039"/>
    </source>
</evidence>
<keyword evidence="2" id="KW-0812">Transmembrane</keyword>
<reference evidence="4 5" key="1">
    <citation type="submission" date="2019-07" db="EMBL/GenBank/DDBJ databases">
        <title>Complete Genome Sequence and Methylome Analysis of Nocardia otitidis-caviarum NEB252.</title>
        <authorList>
            <person name="Fomenkov A."/>
            <person name="Anton B.P."/>
            <person name="Vincze T."/>
            <person name="Roberts R.J."/>
        </authorList>
    </citation>
    <scope>NUCLEOTIDE SEQUENCE [LARGE SCALE GENOMIC DNA]</scope>
    <source>
        <strain evidence="4 5">NEB252</strain>
    </source>
</reference>
<evidence type="ECO:0000313" key="4">
    <source>
        <dbReference type="EMBL" id="QDP83575.1"/>
    </source>
</evidence>
<feature type="region of interest" description="Disordered" evidence="1">
    <location>
        <begin position="68"/>
        <end position="103"/>
    </location>
</feature>
<gene>
    <name evidence="4" type="ORF">FOH10_18050</name>
</gene>
<proteinExistence type="predicted"/>
<dbReference type="Pfam" id="PF11575">
    <property type="entry name" value="FhuF_C"/>
    <property type="match status" value="1"/>
</dbReference>
<dbReference type="Proteomes" id="UP000317039">
    <property type="component" value="Chromosome"/>
</dbReference>
<protein>
    <submittedName>
        <fullName evidence="4">(2Fe-2S)-binding protein</fullName>
    </submittedName>
</protein>
<dbReference type="InterPro" id="IPR024726">
    <property type="entry name" value="FhuF_C"/>
</dbReference>
<name>A0A516NXE5_9NOCA</name>
<feature type="domain" description="Ferric siderophore reductase C-terminal" evidence="3">
    <location>
        <begin position="235"/>
        <end position="253"/>
    </location>
</feature>
<evidence type="ECO:0000259" key="3">
    <source>
        <dbReference type="Pfam" id="PF11575"/>
    </source>
</evidence>
<evidence type="ECO:0000256" key="2">
    <source>
        <dbReference type="SAM" id="Phobius"/>
    </source>
</evidence>
<dbReference type="AlphaFoldDB" id="A0A516NXE5"/>
<sequence length="270" mass="27533">MGISWGTADSRVAGTLWWCMAASSLVTPIVAAYADGRPAMSPALDRIACEIRPDGGVERVLSIPTVSEDQTATGVGDRRSATAFPDSHPAPGNASPDAAGLDTTGLDTTGLDIADLGTADLGTADLGTVGIETADLDTTAAGGTARDGAPAEPWSATSTGPALRNTLSRLIPLVAEVSGASPAALWAIVADAIGNRALDIGAHEAGARLAREVAGRLPVPRFTDIGSRTFVRRISCCLVFEVPGCEMCTSCPKRPAAQREALLSELAARG</sequence>